<dbReference type="GO" id="GO:0005886">
    <property type="term" value="C:plasma membrane"/>
    <property type="evidence" value="ECO:0007669"/>
    <property type="project" value="UniProtKB-SubCell"/>
</dbReference>
<gene>
    <name evidence="7" type="ORF">GALL_414220</name>
</gene>
<evidence type="ECO:0000313" key="7">
    <source>
        <dbReference type="EMBL" id="OIQ76888.1"/>
    </source>
</evidence>
<evidence type="ECO:0000256" key="3">
    <source>
        <dbReference type="ARBA" id="ARBA00022692"/>
    </source>
</evidence>
<evidence type="ECO:0000256" key="6">
    <source>
        <dbReference type="SAM" id="Phobius"/>
    </source>
</evidence>
<dbReference type="InterPro" id="IPR005744">
    <property type="entry name" value="Hy-lIII"/>
</dbReference>
<feature type="transmembrane region" description="Helical" evidence="6">
    <location>
        <begin position="119"/>
        <end position="140"/>
    </location>
</feature>
<dbReference type="InterPro" id="IPR004254">
    <property type="entry name" value="AdipoR/HlyIII-related"/>
</dbReference>
<name>A0A1J5Q0U3_9ZZZZ</name>
<keyword evidence="2" id="KW-1003">Cell membrane</keyword>
<proteinExistence type="predicted"/>
<comment type="subcellular location">
    <subcellularLocation>
        <location evidence="1">Cell membrane</location>
        <topology evidence="1">Multi-pass membrane protein</topology>
    </subcellularLocation>
</comment>
<accession>A0A1J5Q0U3</accession>
<dbReference type="EMBL" id="MLJW01001746">
    <property type="protein sequence ID" value="OIQ76888.1"/>
    <property type="molecule type" value="Genomic_DNA"/>
</dbReference>
<dbReference type="GO" id="GO:0140911">
    <property type="term" value="F:pore-forming activity"/>
    <property type="evidence" value="ECO:0007669"/>
    <property type="project" value="InterPro"/>
</dbReference>
<comment type="caution">
    <text evidence="7">The sequence shown here is derived from an EMBL/GenBank/DDBJ whole genome shotgun (WGS) entry which is preliminary data.</text>
</comment>
<feature type="transmembrane region" description="Helical" evidence="6">
    <location>
        <begin position="60"/>
        <end position="82"/>
    </location>
</feature>
<keyword evidence="3 6" id="KW-0812">Transmembrane</keyword>
<sequence length="230" mass="24618">MEGFPSQLPAMPDPMSEARTVALQSPREEIANSLSHGVGLGLSAAALPVLLVHAQGTAATVGAALFGATALLLYLSSTLYHAISRPSAKAVLRWLDHASIYLFIAGTYTPFTLTVLRGAWGWTLLGLVWGLALIGLLFKALGPARFPRLSTLLYLAMGWIVLIAIVPLWHALPASGLAWLFAGGAAYTLGVIFFSIDERVPYAHFVWHLFVLAGTVCHFIAVLQWATGRA</sequence>
<evidence type="ECO:0000256" key="4">
    <source>
        <dbReference type="ARBA" id="ARBA00022989"/>
    </source>
</evidence>
<dbReference type="PANTHER" id="PTHR20855:SF3">
    <property type="entry name" value="LD03007P"/>
    <property type="match status" value="1"/>
</dbReference>
<evidence type="ECO:0000256" key="2">
    <source>
        <dbReference type="ARBA" id="ARBA00022475"/>
    </source>
</evidence>
<dbReference type="PANTHER" id="PTHR20855">
    <property type="entry name" value="ADIPOR/PROGESTIN RECEPTOR-RELATED"/>
    <property type="match status" value="1"/>
</dbReference>
<feature type="transmembrane region" description="Helical" evidence="6">
    <location>
        <begin position="177"/>
        <end position="196"/>
    </location>
</feature>
<protein>
    <submittedName>
        <fullName evidence="7">Hemolysin-III related</fullName>
    </submittedName>
</protein>
<organism evidence="7">
    <name type="scientific">mine drainage metagenome</name>
    <dbReference type="NCBI Taxonomy" id="410659"/>
    <lineage>
        <taxon>unclassified sequences</taxon>
        <taxon>metagenomes</taxon>
        <taxon>ecological metagenomes</taxon>
    </lineage>
</organism>
<evidence type="ECO:0000256" key="1">
    <source>
        <dbReference type="ARBA" id="ARBA00004651"/>
    </source>
</evidence>
<feature type="transmembrane region" description="Helical" evidence="6">
    <location>
        <begin position="94"/>
        <end position="113"/>
    </location>
</feature>
<evidence type="ECO:0000256" key="5">
    <source>
        <dbReference type="ARBA" id="ARBA00023136"/>
    </source>
</evidence>
<reference evidence="7" key="1">
    <citation type="submission" date="2016-10" db="EMBL/GenBank/DDBJ databases">
        <title>Sequence of Gallionella enrichment culture.</title>
        <authorList>
            <person name="Poehlein A."/>
            <person name="Muehling M."/>
            <person name="Daniel R."/>
        </authorList>
    </citation>
    <scope>NUCLEOTIDE SEQUENCE</scope>
</reference>
<feature type="transmembrane region" description="Helical" evidence="6">
    <location>
        <begin position="152"/>
        <end position="171"/>
    </location>
</feature>
<keyword evidence="4 6" id="KW-1133">Transmembrane helix</keyword>
<dbReference type="NCBIfam" id="TIGR01065">
    <property type="entry name" value="hlyIII"/>
    <property type="match status" value="1"/>
</dbReference>
<feature type="transmembrane region" description="Helical" evidence="6">
    <location>
        <begin position="205"/>
        <end position="226"/>
    </location>
</feature>
<dbReference type="AlphaFoldDB" id="A0A1J5Q0U3"/>
<keyword evidence="5 6" id="KW-0472">Membrane</keyword>
<dbReference type="Pfam" id="PF03006">
    <property type="entry name" value="HlyIII"/>
    <property type="match status" value="1"/>
</dbReference>